<dbReference type="PANTHER" id="PTHR10887">
    <property type="entry name" value="DNA2/NAM7 HELICASE FAMILY"/>
    <property type="match status" value="1"/>
</dbReference>
<reference evidence="3 4" key="1">
    <citation type="submission" date="2018-04" db="EMBL/GenBank/DDBJ databases">
        <title>Novel Campyloabacter and Helicobacter Species and Strains.</title>
        <authorList>
            <person name="Mannion A.J."/>
            <person name="Shen Z."/>
            <person name="Fox J.G."/>
        </authorList>
    </citation>
    <scope>NUCLEOTIDE SEQUENCE [LARGE SCALE GENOMIC DNA]</scope>
    <source>
        <strain evidence="3 4">MIT 97-5075</strain>
    </source>
</reference>
<organism evidence="3 4">
    <name type="scientific">Helicobacter aurati</name>
    <dbReference type="NCBI Taxonomy" id="137778"/>
    <lineage>
        <taxon>Bacteria</taxon>
        <taxon>Pseudomonadati</taxon>
        <taxon>Campylobacterota</taxon>
        <taxon>Epsilonproteobacteria</taxon>
        <taxon>Campylobacterales</taxon>
        <taxon>Helicobacteraceae</taxon>
        <taxon>Helicobacter</taxon>
    </lineage>
</organism>
<dbReference type="Gene3D" id="3.40.50.300">
    <property type="entry name" value="P-loop containing nucleotide triphosphate hydrolases"/>
    <property type="match status" value="2"/>
</dbReference>
<dbReference type="Proteomes" id="UP000256424">
    <property type="component" value="Unassembled WGS sequence"/>
</dbReference>
<keyword evidence="4" id="KW-1185">Reference proteome</keyword>
<dbReference type="InterPro" id="IPR027417">
    <property type="entry name" value="P-loop_NTPase"/>
</dbReference>
<name>A0A3D8J1J2_9HELI</name>
<feature type="domain" description="DNA2/NAM7 helicase-like C-terminal" evidence="2">
    <location>
        <begin position="441"/>
        <end position="561"/>
    </location>
</feature>
<dbReference type="InterPro" id="IPR041677">
    <property type="entry name" value="DNA2/NAM7_AAA_11"/>
</dbReference>
<gene>
    <name evidence="3" type="ORF">CQA66_07750</name>
</gene>
<evidence type="ECO:0000313" key="4">
    <source>
        <dbReference type="Proteomes" id="UP000256424"/>
    </source>
</evidence>
<evidence type="ECO:0008006" key="5">
    <source>
        <dbReference type="Google" id="ProtNLM"/>
    </source>
</evidence>
<evidence type="ECO:0000259" key="2">
    <source>
        <dbReference type="Pfam" id="PF13087"/>
    </source>
</evidence>
<dbReference type="RefSeq" id="WP_104762278.1">
    <property type="nucleotide sequence ID" value="NZ_FZPM01000003.1"/>
</dbReference>
<sequence>MSTLHDYIIKSAQDYLAYLEENNLGREEIKITKAIIHSKNIPHSENPQETRQQNTLILSLEQPLLAVDYLQLSIGSTSIDLDSYEKKHYNELTRTLHIPLTDTTLQTALHLLEQESDMNLSNTNTLDNNIAKYLKLFVDLKFLVSNILSFCQQKLHLALPSQKPLSLTIPLDSYINVQQQKALKGIFSSPMSYIWGISGSGKTQVVLFFALLNIIMQQKKALILAPTNTALEQIFTALITKCDVKGIAREKFLRLGMPSHDFLQHYPEVCIHTDEEESKQAESTKLFASPNLKDRLQECLVIGLTLDSFVKRYQILSTLNFAHIFLDECAFSPLIKLIAPLQLNIPLTLLGDHKQLMPICLMDTKTISAEKHEVCLWNLNALFIESLLRDHTGLHHAHNHDEITFQNIAHYKLTVTHRYGNNLAQILDGHVYCNGLQGKGEQTEIYFIDSKQYGKPYHYATSSNNENIAEANAIMTIINDFADYAVLTPFRDQQKLLLRKGVPRNRVFTIHKSQGKEFDCIIFSPVKFSMFMTNSMNKGALFALNVAISRLKKKLIIVCDYNFWLQKKGQLIASLLQIAKPYNKAFATKLIGT</sequence>
<dbReference type="InterPro" id="IPR041679">
    <property type="entry name" value="DNA2/NAM7-like_C"/>
</dbReference>
<evidence type="ECO:0000259" key="1">
    <source>
        <dbReference type="Pfam" id="PF13086"/>
    </source>
</evidence>
<comment type="caution">
    <text evidence="3">The sequence shown here is derived from an EMBL/GenBank/DDBJ whole genome shotgun (WGS) entry which is preliminary data.</text>
</comment>
<dbReference type="Pfam" id="PF13087">
    <property type="entry name" value="AAA_12"/>
    <property type="match status" value="1"/>
</dbReference>
<dbReference type="Pfam" id="PF13086">
    <property type="entry name" value="AAA_11"/>
    <property type="match status" value="1"/>
</dbReference>
<dbReference type="OrthoDB" id="9757917at2"/>
<dbReference type="GO" id="GO:0004386">
    <property type="term" value="F:helicase activity"/>
    <property type="evidence" value="ECO:0007669"/>
    <property type="project" value="InterPro"/>
</dbReference>
<dbReference type="AlphaFoldDB" id="A0A3D8J1J2"/>
<protein>
    <recommendedName>
        <fullName evidence="5">DNA2/NAM7 helicase-like C-terminal domain-containing protein</fullName>
    </recommendedName>
</protein>
<proteinExistence type="predicted"/>
<accession>A0A3D8J1J2</accession>
<feature type="domain" description="DNA2/NAM7 helicase helicase" evidence="1">
    <location>
        <begin position="175"/>
        <end position="282"/>
    </location>
</feature>
<dbReference type="EMBL" id="NXLW01000017">
    <property type="protein sequence ID" value="RDU70724.1"/>
    <property type="molecule type" value="Genomic_DNA"/>
</dbReference>
<dbReference type="PANTHER" id="PTHR10887:SF495">
    <property type="entry name" value="HELICASE SENATAXIN ISOFORM X1-RELATED"/>
    <property type="match status" value="1"/>
</dbReference>
<dbReference type="SUPFAM" id="SSF52540">
    <property type="entry name" value="P-loop containing nucleoside triphosphate hydrolases"/>
    <property type="match status" value="1"/>
</dbReference>
<dbReference type="InterPro" id="IPR045055">
    <property type="entry name" value="DNA2/NAM7-like"/>
</dbReference>
<evidence type="ECO:0000313" key="3">
    <source>
        <dbReference type="EMBL" id="RDU70724.1"/>
    </source>
</evidence>